<organism evidence="2 3">
    <name type="scientific">Microthlaspi erraticum</name>
    <dbReference type="NCBI Taxonomy" id="1685480"/>
    <lineage>
        <taxon>Eukaryota</taxon>
        <taxon>Viridiplantae</taxon>
        <taxon>Streptophyta</taxon>
        <taxon>Embryophyta</taxon>
        <taxon>Tracheophyta</taxon>
        <taxon>Spermatophyta</taxon>
        <taxon>Magnoliopsida</taxon>
        <taxon>eudicotyledons</taxon>
        <taxon>Gunneridae</taxon>
        <taxon>Pentapetalae</taxon>
        <taxon>rosids</taxon>
        <taxon>malvids</taxon>
        <taxon>Brassicales</taxon>
        <taxon>Brassicaceae</taxon>
        <taxon>Coluteocarpeae</taxon>
        <taxon>Microthlaspi</taxon>
    </lineage>
</organism>
<dbReference type="AlphaFoldDB" id="A0A6D2IS58"/>
<dbReference type="EMBL" id="CACVBM020001062">
    <property type="protein sequence ID" value="CAA7027846.1"/>
    <property type="molecule type" value="Genomic_DNA"/>
</dbReference>
<sequence length="156" mass="16929">MAKFSTLLMIALLLCSTLMCTARPDQTFSASITIVPADPCNLEKKIDGKVDDVSEENCGADDEDCLMRSFVTEDELEGTYTVSLTEKDFKTTEVEEVDGNEVEVDEALENLNVVMATMMKDYGPPVVAAPTPTSVEVSVPAGQAQQRGWNLRLATA</sequence>
<evidence type="ECO:0000313" key="2">
    <source>
        <dbReference type="EMBL" id="CAA7027846.1"/>
    </source>
</evidence>
<evidence type="ECO:0000256" key="1">
    <source>
        <dbReference type="SAM" id="SignalP"/>
    </source>
</evidence>
<evidence type="ECO:0000313" key="3">
    <source>
        <dbReference type="Proteomes" id="UP000467841"/>
    </source>
</evidence>
<keyword evidence="1" id="KW-0732">Signal</keyword>
<dbReference type="Proteomes" id="UP000467841">
    <property type="component" value="Unassembled WGS sequence"/>
</dbReference>
<proteinExistence type="predicted"/>
<feature type="chain" id="PRO_5025354966" evidence="1">
    <location>
        <begin position="23"/>
        <end position="156"/>
    </location>
</feature>
<comment type="caution">
    <text evidence="2">The sequence shown here is derived from an EMBL/GenBank/DDBJ whole genome shotgun (WGS) entry which is preliminary data.</text>
</comment>
<protein>
    <submittedName>
        <fullName evidence="2">Uncharacterized protein</fullName>
    </submittedName>
</protein>
<gene>
    <name evidence="2" type="ORF">MERR_LOCUS15081</name>
</gene>
<feature type="signal peptide" evidence="1">
    <location>
        <begin position="1"/>
        <end position="22"/>
    </location>
</feature>
<name>A0A6D2IS58_9BRAS</name>
<keyword evidence="3" id="KW-1185">Reference proteome</keyword>
<reference evidence="2" key="1">
    <citation type="submission" date="2020-01" db="EMBL/GenBank/DDBJ databases">
        <authorList>
            <person name="Mishra B."/>
        </authorList>
    </citation>
    <scope>NUCLEOTIDE SEQUENCE [LARGE SCALE GENOMIC DNA]</scope>
</reference>
<dbReference type="OrthoDB" id="1858282at2759"/>
<accession>A0A6D2IS58</accession>